<accession>A0AAN9PHZ3</accession>
<dbReference type="InterPro" id="IPR027417">
    <property type="entry name" value="P-loop_NTPase"/>
</dbReference>
<keyword evidence="1" id="KW-0547">Nucleotide-binding</keyword>
<evidence type="ECO:0000313" key="6">
    <source>
        <dbReference type="Proteomes" id="UP001359559"/>
    </source>
</evidence>
<evidence type="ECO:0000313" key="5">
    <source>
        <dbReference type="EMBL" id="KAK7300095.1"/>
    </source>
</evidence>
<evidence type="ECO:0000256" key="2">
    <source>
        <dbReference type="ARBA" id="ARBA00022821"/>
    </source>
</evidence>
<evidence type="ECO:0000256" key="3">
    <source>
        <dbReference type="ARBA" id="ARBA00022840"/>
    </source>
</evidence>
<dbReference type="GO" id="GO:0043531">
    <property type="term" value="F:ADP binding"/>
    <property type="evidence" value="ECO:0007669"/>
    <property type="project" value="InterPro"/>
</dbReference>
<dbReference type="Gene3D" id="3.40.50.300">
    <property type="entry name" value="P-loop containing nucleotide triphosphate hydrolases"/>
    <property type="match status" value="1"/>
</dbReference>
<dbReference type="InterPro" id="IPR050905">
    <property type="entry name" value="Plant_NBS-LRR"/>
</dbReference>
<comment type="caution">
    <text evidence="5">The sequence shown here is derived from an EMBL/GenBank/DDBJ whole genome shotgun (WGS) entry which is preliminary data.</text>
</comment>
<gene>
    <name evidence="5" type="ORF">RJT34_10928</name>
</gene>
<dbReference type="AlphaFoldDB" id="A0AAN9PHZ3"/>
<dbReference type="PRINTS" id="PR00364">
    <property type="entry name" value="DISEASERSIST"/>
</dbReference>
<keyword evidence="2" id="KW-0611">Plant defense</keyword>
<dbReference type="Pfam" id="PF00931">
    <property type="entry name" value="NB-ARC"/>
    <property type="match status" value="1"/>
</dbReference>
<dbReference type="PANTHER" id="PTHR33463">
    <property type="entry name" value="NB-ARC DOMAIN-CONTAINING PROTEIN-RELATED"/>
    <property type="match status" value="1"/>
</dbReference>
<dbReference type="InterPro" id="IPR042197">
    <property type="entry name" value="Apaf_helical"/>
</dbReference>
<dbReference type="InterPro" id="IPR002182">
    <property type="entry name" value="NB-ARC"/>
</dbReference>
<organism evidence="5 6">
    <name type="scientific">Clitoria ternatea</name>
    <name type="common">Butterfly pea</name>
    <dbReference type="NCBI Taxonomy" id="43366"/>
    <lineage>
        <taxon>Eukaryota</taxon>
        <taxon>Viridiplantae</taxon>
        <taxon>Streptophyta</taxon>
        <taxon>Embryophyta</taxon>
        <taxon>Tracheophyta</taxon>
        <taxon>Spermatophyta</taxon>
        <taxon>Magnoliopsida</taxon>
        <taxon>eudicotyledons</taxon>
        <taxon>Gunneridae</taxon>
        <taxon>Pentapetalae</taxon>
        <taxon>rosids</taxon>
        <taxon>fabids</taxon>
        <taxon>Fabales</taxon>
        <taxon>Fabaceae</taxon>
        <taxon>Papilionoideae</taxon>
        <taxon>50 kb inversion clade</taxon>
        <taxon>NPAAA clade</taxon>
        <taxon>indigoferoid/millettioid clade</taxon>
        <taxon>Phaseoleae</taxon>
        <taxon>Clitoria</taxon>
    </lineage>
</organism>
<dbReference type="EMBL" id="JAYKXN010000003">
    <property type="protein sequence ID" value="KAK7300095.1"/>
    <property type="molecule type" value="Genomic_DNA"/>
</dbReference>
<sequence>MATLIVAGVSSQIVLAGIGLAQIIREFHKDFENEMEALISSQDYVQRMVQSKDTAEVNDAVRKWLQDADELIKEKTRLEMEVQTKKRFFQRLYYSVRKLISRLKMISKLKALNTKVKSMPLFIPIRPIQVMKSFPVGNFEYFQSTTEAKDKLMEALRDDTCHIIGLYGLRGSGKTALVKAVFGEEANYSEMFDLIVFATVSKNPNIGRIQAEVADCLGLKLKENSDVGRSRRILSRFCSHKRVLVIFDDVRAKLDLGDIGIPYKGDHKELKVLFTTPDQQVCTSMDCDKEVALHPLSEVDSWKLLKKHAGMDEENNESSSSLLNVAREVAIECKGLPGKIKDVGSSLKGKPIEEWEASLDTLRHSTASHQYT</sequence>
<dbReference type="FunFam" id="3.40.50.300:FF:001091">
    <property type="entry name" value="Probable disease resistance protein At1g61300"/>
    <property type="match status" value="1"/>
</dbReference>
<feature type="domain" description="NB-ARC" evidence="4">
    <location>
        <begin position="147"/>
        <end position="313"/>
    </location>
</feature>
<dbReference type="GO" id="GO:0005524">
    <property type="term" value="F:ATP binding"/>
    <property type="evidence" value="ECO:0007669"/>
    <property type="project" value="UniProtKB-KW"/>
</dbReference>
<dbReference type="GO" id="GO:0006952">
    <property type="term" value="P:defense response"/>
    <property type="evidence" value="ECO:0007669"/>
    <property type="project" value="UniProtKB-KW"/>
</dbReference>
<proteinExistence type="predicted"/>
<reference evidence="5 6" key="1">
    <citation type="submission" date="2024-01" db="EMBL/GenBank/DDBJ databases">
        <title>The genomes of 5 underutilized Papilionoideae crops provide insights into root nodulation and disease resistance.</title>
        <authorList>
            <person name="Yuan L."/>
        </authorList>
    </citation>
    <scope>NUCLEOTIDE SEQUENCE [LARGE SCALE GENOMIC DNA]</scope>
    <source>
        <strain evidence="5">LY-2023</strain>
        <tissue evidence="5">Leaf</tissue>
    </source>
</reference>
<dbReference type="PANTHER" id="PTHR33463:SF204">
    <property type="entry name" value="NB-ARC DOMAIN-CONTAINING PROTEIN"/>
    <property type="match status" value="1"/>
</dbReference>
<protein>
    <recommendedName>
        <fullName evidence="4">NB-ARC domain-containing protein</fullName>
    </recommendedName>
</protein>
<keyword evidence="6" id="KW-1185">Reference proteome</keyword>
<dbReference type="Gene3D" id="1.10.8.430">
    <property type="entry name" value="Helical domain of apoptotic protease-activating factors"/>
    <property type="match status" value="1"/>
</dbReference>
<evidence type="ECO:0000256" key="1">
    <source>
        <dbReference type="ARBA" id="ARBA00022741"/>
    </source>
</evidence>
<dbReference type="SUPFAM" id="SSF52540">
    <property type="entry name" value="P-loop containing nucleoside triphosphate hydrolases"/>
    <property type="match status" value="1"/>
</dbReference>
<evidence type="ECO:0000259" key="4">
    <source>
        <dbReference type="Pfam" id="PF00931"/>
    </source>
</evidence>
<name>A0AAN9PHZ3_CLITE</name>
<keyword evidence="3" id="KW-0067">ATP-binding</keyword>
<dbReference type="Proteomes" id="UP001359559">
    <property type="component" value="Unassembled WGS sequence"/>
</dbReference>